<keyword evidence="5" id="KW-1185">Reference proteome</keyword>
<accession>A0ABM7Y3F5</accession>
<feature type="domain" description="NAD-dependent epimerase/dehydratase" evidence="3">
    <location>
        <begin position="8"/>
        <end position="225"/>
    </location>
</feature>
<name>A0ABM7Y3F5_9PROT</name>
<comment type="similarity">
    <text evidence="2">Belongs to the NAD(P)-dependent epimerase/dehydratase family.</text>
</comment>
<dbReference type="Gene3D" id="3.90.25.10">
    <property type="entry name" value="UDP-galactose 4-epimerase, domain 1"/>
    <property type="match status" value="1"/>
</dbReference>
<gene>
    <name evidence="4" type="ORF">Rmf_22700</name>
</gene>
<dbReference type="Pfam" id="PF01370">
    <property type="entry name" value="Epimerase"/>
    <property type="match status" value="1"/>
</dbReference>
<sequence length="307" mass="30957">MSLGSGTALVTGGRGFVGRHVVEGLRTAGLRAVTIGIPRPGDGPDHVAVESAADSAGFARALAALRPGLVVHLAAAAPALPAADQHAVTVAGTQSLLDALAGMADPPLLLAFGSAAEFGPVPVGSPNLTEDHPCAPTSAHGQAKHAAMQAVLRHAREGRGPACVLRLFTAAGPHAPPFTLLGRIAAEIAALPASGGVVRVAGPLRERDYLTVAEIGRLVPAIAAQAGALPPLLNLCSGSGTVVRDMVGALAAARGVPVRIALREDGLRRDDPQRVVGDPSRLRALGLMPTPVALHDLAVGIMAPWRG</sequence>
<comment type="pathway">
    <text evidence="1">Bacterial outer membrane biogenesis; LPS O-antigen biosynthesis.</text>
</comment>
<dbReference type="Gene3D" id="3.40.50.720">
    <property type="entry name" value="NAD(P)-binding Rossmann-like Domain"/>
    <property type="match status" value="1"/>
</dbReference>
<evidence type="ECO:0000256" key="1">
    <source>
        <dbReference type="ARBA" id="ARBA00005125"/>
    </source>
</evidence>
<evidence type="ECO:0000259" key="3">
    <source>
        <dbReference type="Pfam" id="PF01370"/>
    </source>
</evidence>
<dbReference type="EMBL" id="AP025637">
    <property type="protein sequence ID" value="BDG72341.1"/>
    <property type="molecule type" value="Genomic_DNA"/>
</dbReference>
<dbReference type="Proteomes" id="UP000831327">
    <property type="component" value="Chromosome"/>
</dbReference>
<dbReference type="PANTHER" id="PTHR43000">
    <property type="entry name" value="DTDP-D-GLUCOSE 4,6-DEHYDRATASE-RELATED"/>
    <property type="match status" value="1"/>
</dbReference>
<evidence type="ECO:0000256" key="2">
    <source>
        <dbReference type="ARBA" id="ARBA00007637"/>
    </source>
</evidence>
<evidence type="ECO:0000313" key="5">
    <source>
        <dbReference type="Proteomes" id="UP000831327"/>
    </source>
</evidence>
<dbReference type="SUPFAM" id="SSF51735">
    <property type="entry name" value="NAD(P)-binding Rossmann-fold domains"/>
    <property type="match status" value="1"/>
</dbReference>
<dbReference type="RefSeq" id="WP_244459547.1">
    <property type="nucleotide sequence ID" value="NZ_AP025637.1"/>
</dbReference>
<proteinExistence type="inferred from homology"/>
<reference evidence="4 5" key="1">
    <citation type="journal article" date="2016" name="Microbes Environ.">
        <title>Phylogenetically diverse aerobic anoxygenic phototrophic bacteria isolated from epilithic biofilms in Tama river, Japan.</title>
        <authorList>
            <person name="Hirose S."/>
            <person name="Matsuura K."/>
            <person name="Haruta S."/>
        </authorList>
    </citation>
    <scope>NUCLEOTIDE SEQUENCE [LARGE SCALE GENOMIC DNA]</scope>
    <source>
        <strain evidence="4 5">S08</strain>
    </source>
</reference>
<organism evidence="4 5">
    <name type="scientific">Roseomonas fluvialis</name>
    <dbReference type="NCBI Taxonomy" id="1750527"/>
    <lineage>
        <taxon>Bacteria</taxon>
        <taxon>Pseudomonadati</taxon>
        <taxon>Pseudomonadota</taxon>
        <taxon>Alphaproteobacteria</taxon>
        <taxon>Acetobacterales</taxon>
        <taxon>Roseomonadaceae</taxon>
        <taxon>Roseomonas</taxon>
    </lineage>
</organism>
<dbReference type="InterPro" id="IPR036291">
    <property type="entry name" value="NAD(P)-bd_dom_sf"/>
</dbReference>
<protein>
    <submittedName>
        <fullName evidence="4">UDP-glucose 4-epimerase</fullName>
    </submittedName>
</protein>
<dbReference type="InterPro" id="IPR001509">
    <property type="entry name" value="Epimerase_deHydtase"/>
</dbReference>
<evidence type="ECO:0000313" key="4">
    <source>
        <dbReference type="EMBL" id="BDG72341.1"/>
    </source>
</evidence>